<evidence type="ECO:0000256" key="11">
    <source>
        <dbReference type="ARBA" id="ARBA00024535"/>
    </source>
</evidence>
<dbReference type="Proteomes" id="UP000237684">
    <property type="component" value="Unassembled WGS sequence"/>
</dbReference>
<keyword evidence="6 12" id="KW-0441">Lipid A biosynthesis</keyword>
<keyword evidence="9 12" id="KW-0862">Zinc</keyword>
<evidence type="ECO:0000256" key="2">
    <source>
        <dbReference type="ARBA" id="ARBA00002923"/>
    </source>
</evidence>
<protein>
    <recommendedName>
        <fullName evidence="4 12">UDP-3-O-acyl-N-acetylglucosamine deacetylase</fullName>
        <shortName evidence="12">UDP-3-O-acyl-GlcNAc deacetylase</shortName>
        <ecNumber evidence="4 12">3.5.1.108</ecNumber>
    </recommendedName>
    <alternativeName>
        <fullName evidence="12">UDP-3-O-[R-3-hydroxymyristoyl]-N-acetylglucosamine deacetylase</fullName>
    </alternativeName>
</protein>
<gene>
    <name evidence="12" type="primary">lpxC</name>
    <name evidence="13" type="ORF">B1R32_1312</name>
</gene>
<dbReference type="InParanoid" id="A0A2S8SNX7"/>
<evidence type="ECO:0000256" key="5">
    <source>
        <dbReference type="ARBA" id="ARBA00022516"/>
    </source>
</evidence>
<dbReference type="Pfam" id="PF03331">
    <property type="entry name" value="LpxC"/>
    <property type="match status" value="1"/>
</dbReference>
<keyword evidence="7 12" id="KW-0479">Metal-binding</keyword>
<feature type="active site" description="Proton donor" evidence="12">
    <location>
        <position position="262"/>
    </location>
</feature>
<evidence type="ECO:0000256" key="7">
    <source>
        <dbReference type="ARBA" id="ARBA00022723"/>
    </source>
</evidence>
<evidence type="ECO:0000256" key="1">
    <source>
        <dbReference type="ARBA" id="ARBA00001947"/>
    </source>
</evidence>
<dbReference type="InterPro" id="IPR011334">
    <property type="entry name" value="UDP-acyl_GlcNac_deAcase_C"/>
</dbReference>
<dbReference type="PANTHER" id="PTHR33694">
    <property type="entry name" value="UDP-3-O-ACYL-N-ACETYLGLUCOSAMINE DEACETYLASE 1, MITOCHONDRIAL-RELATED"/>
    <property type="match status" value="1"/>
</dbReference>
<dbReference type="RefSeq" id="WP_123580891.1">
    <property type="nucleotide sequence ID" value="NZ_NIGF01000031.1"/>
</dbReference>
<comment type="function">
    <text evidence="2 12">Catalyzes the hydrolysis of UDP-3-O-myristoyl-N-acetylglucosamine to form UDP-3-O-myristoylglucosamine and acetate, the committed step in lipid A biosynthesis.</text>
</comment>
<dbReference type="NCBIfam" id="TIGR00325">
    <property type="entry name" value="lpxC"/>
    <property type="match status" value="1"/>
</dbReference>
<feature type="binding site" evidence="12">
    <location>
        <position position="77"/>
    </location>
    <ligand>
        <name>Zn(2+)</name>
        <dbReference type="ChEBI" id="CHEBI:29105"/>
    </ligand>
</feature>
<comment type="cofactor">
    <cofactor evidence="1 12">
        <name>Zn(2+)</name>
        <dbReference type="ChEBI" id="CHEBI:29105"/>
    </cofactor>
</comment>
<dbReference type="HAMAP" id="MF_00388">
    <property type="entry name" value="LpxC"/>
    <property type="match status" value="1"/>
</dbReference>
<accession>A0A2S8SNX7</accession>
<keyword evidence="14" id="KW-1185">Reference proteome</keyword>
<evidence type="ECO:0000256" key="6">
    <source>
        <dbReference type="ARBA" id="ARBA00022556"/>
    </source>
</evidence>
<organism evidence="13 14">
    <name type="scientific">Abditibacterium utsteinense</name>
    <dbReference type="NCBI Taxonomy" id="1960156"/>
    <lineage>
        <taxon>Bacteria</taxon>
        <taxon>Pseudomonadati</taxon>
        <taxon>Abditibacteriota</taxon>
        <taxon>Abditibacteriia</taxon>
        <taxon>Abditibacteriales</taxon>
        <taxon>Abditibacteriaceae</taxon>
        <taxon>Abditibacterium</taxon>
    </lineage>
</organism>
<evidence type="ECO:0000313" key="14">
    <source>
        <dbReference type="Proteomes" id="UP000237684"/>
    </source>
</evidence>
<evidence type="ECO:0000256" key="9">
    <source>
        <dbReference type="ARBA" id="ARBA00022833"/>
    </source>
</evidence>
<dbReference type="InterPro" id="IPR015870">
    <property type="entry name" value="UDP-acyl_N-AcGlcN_deAcase_N"/>
</dbReference>
<dbReference type="InterPro" id="IPR020568">
    <property type="entry name" value="Ribosomal_Su5_D2-typ_SF"/>
</dbReference>
<feature type="binding site" evidence="12">
    <location>
        <position position="232"/>
    </location>
    <ligand>
        <name>Zn(2+)</name>
        <dbReference type="ChEBI" id="CHEBI:29105"/>
    </ligand>
</feature>
<dbReference type="EC" id="3.5.1.108" evidence="4 12"/>
<dbReference type="Gene3D" id="3.30.1700.10">
    <property type="entry name" value="lpxc deacetylase, domain 2"/>
    <property type="match status" value="1"/>
</dbReference>
<dbReference type="Gene3D" id="3.30.230.20">
    <property type="entry name" value="lpxc deacetylase, domain 1"/>
    <property type="match status" value="1"/>
</dbReference>
<evidence type="ECO:0000256" key="12">
    <source>
        <dbReference type="HAMAP-Rule" id="MF_00388"/>
    </source>
</evidence>
<evidence type="ECO:0000256" key="4">
    <source>
        <dbReference type="ARBA" id="ARBA00012745"/>
    </source>
</evidence>
<comment type="catalytic activity">
    <reaction evidence="11 12">
        <text>a UDP-3-O-[(3R)-3-hydroxyacyl]-N-acetyl-alpha-D-glucosamine + H2O = a UDP-3-O-[(3R)-3-hydroxyacyl]-alpha-D-glucosamine + acetate</text>
        <dbReference type="Rhea" id="RHEA:67816"/>
        <dbReference type="ChEBI" id="CHEBI:15377"/>
        <dbReference type="ChEBI" id="CHEBI:30089"/>
        <dbReference type="ChEBI" id="CHEBI:137740"/>
        <dbReference type="ChEBI" id="CHEBI:173225"/>
        <dbReference type="EC" id="3.5.1.108"/>
    </reaction>
</comment>
<comment type="caution">
    <text evidence="13">The sequence shown here is derived from an EMBL/GenBank/DDBJ whole genome shotgun (WGS) entry which is preliminary data.</text>
</comment>
<comment type="pathway">
    <text evidence="3 12">Glycolipid biosynthesis; lipid IV(A) biosynthesis; lipid IV(A) from (3R)-3-hydroxytetradecanoyl-[acyl-carrier-protein] and UDP-N-acetyl-alpha-D-glucosamine: step 2/6.</text>
</comment>
<keyword evidence="10 12" id="KW-0443">Lipid metabolism</keyword>
<dbReference type="GO" id="GO:0009245">
    <property type="term" value="P:lipid A biosynthetic process"/>
    <property type="evidence" value="ECO:0007669"/>
    <property type="project" value="UniProtKB-UniRule"/>
</dbReference>
<evidence type="ECO:0000313" key="13">
    <source>
        <dbReference type="EMBL" id="PQV62489.1"/>
    </source>
</evidence>
<dbReference type="InterPro" id="IPR004463">
    <property type="entry name" value="UDP-acyl_GlcNac_deAcase"/>
</dbReference>
<dbReference type="UniPathway" id="UPA00359">
    <property type="reaction ID" value="UER00478"/>
</dbReference>
<keyword evidence="5 12" id="KW-0444">Lipid biosynthesis</keyword>
<dbReference type="AlphaFoldDB" id="A0A2S8SNX7"/>
<keyword evidence="8 12" id="KW-0378">Hydrolase</keyword>
<evidence type="ECO:0000256" key="3">
    <source>
        <dbReference type="ARBA" id="ARBA00005002"/>
    </source>
</evidence>
<sequence>MSGFYTLSREIEVTGVGLHCGREISLKIRPDERVGWHFARRDLARSPEVKASLENVVATQHATVLQNNQARVSTTEHLLAALWTAGITHARIELDGEEVPILDGSANFWAESIAHCGRESIAGEQPVYALNQNVWHEAGGANILGVPHEKFRLSVAVDFNHPYASAQSVDLVVDENSFTRDLAPARTFTLENWLEPLRSAGLIRGGSLENAILIGENGPSSPLRFSNELARHKALDAVGDLALLFGDGGRFCGHLIAIRAGHGPHRSWMESCRQQNALIRI</sequence>
<evidence type="ECO:0000256" key="10">
    <source>
        <dbReference type="ARBA" id="ARBA00023098"/>
    </source>
</evidence>
<dbReference type="PANTHER" id="PTHR33694:SF1">
    <property type="entry name" value="UDP-3-O-ACYL-N-ACETYLGLUCOSAMINE DEACETYLASE 1, MITOCHONDRIAL-RELATED"/>
    <property type="match status" value="1"/>
</dbReference>
<comment type="similarity">
    <text evidence="12">Belongs to the LpxC family.</text>
</comment>
<dbReference type="GO" id="GO:0103117">
    <property type="term" value="F:UDP-3-O-acyl-N-acetylglucosamine deacetylase activity"/>
    <property type="evidence" value="ECO:0007669"/>
    <property type="project" value="UniProtKB-UniRule"/>
</dbReference>
<reference evidence="13 14" key="1">
    <citation type="journal article" date="2018" name="Syst. Appl. Microbiol.">
        <title>Abditibacterium utsteinense sp. nov., the first cultivated member of candidate phylum FBP, isolated from ice-free Antarctic soil samples.</title>
        <authorList>
            <person name="Tahon G."/>
            <person name="Tytgat B."/>
            <person name="Lebbe L."/>
            <person name="Carlier A."/>
            <person name="Willems A."/>
        </authorList>
    </citation>
    <scope>NUCLEOTIDE SEQUENCE [LARGE SCALE GENOMIC DNA]</scope>
    <source>
        <strain evidence="13 14">LMG 29911</strain>
    </source>
</reference>
<evidence type="ECO:0000256" key="8">
    <source>
        <dbReference type="ARBA" id="ARBA00022801"/>
    </source>
</evidence>
<proteinExistence type="inferred from homology"/>
<dbReference type="EMBL" id="NIGF01000031">
    <property type="protein sequence ID" value="PQV62489.1"/>
    <property type="molecule type" value="Genomic_DNA"/>
</dbReference>
<feature type="binding site" evidence="12">
    <location>
        <position position="236"/>
    </location>
    <ligand>
        <name>Zn(2+)</name>
        <dbReference type="ChEBI" id="CHEBI:29105"/>
    </ligand>
</feature>
<dbReference type="GO" id="GO:0046872">
    <property type="term" value="F:metal ion binding"/>
    <property type="evidence" value="ECO:0007669"/>
    <property type="project" value="UniProtKB-KW"/>
</dbReference>
<name>A0A2S8SNX7_9BACT</name>
<dbReference type="OrthoDB" id="9772788at2"/>
<dbReference type="GO" id="GO:0016020">
    <property type="term" value="C:membrane"/>
    <property type="evidence" value="ECO:0007669"/>
    <property type="project" value="GOC"/>
</dbReference>
<dbReference type="SUPFAM" id="SSF54211">
    <property type="entry name" value="Ribosomal protein S5 domain 2-like"/>
    <property type="match status" value="2"/>
</dbReference>